<dbReference type="GeneID" id="94360516"/>
<dbReference type="PROSITE" id="PS50928">
    <property type="entry name" value="ABC_TM1"/>
    <property type="match status" value="1"/>
</dbReference>
<dbReference type="CDD" id="cd06261">
    <property type="entry name" value="TM_PBP2"/>
    <property type="match status" value="1"/>
</dbReference>
<evidence type="ECO:0000256" key="1">
    <source>
        <dbReference type="ARBA" id="ARBA00004651"/>
    </source>
</evidence>
<comment type="similarity">
    <text evidence="7">Belongs to the binding-protein-dependent transport system permease family.</text>
</comment>
<dbReference type="Pfam" id="PF00528">
    <property type="entry name" value="BPD_transp_1"/>
    <property type="match status" value="1"/>
</dbReference>
<protein>
    <submittedName>
        <fullName evidence="10">ABC transporter permease subunit</fullName>
    </submittedName>
</protein>
<keyword evidence="3" id="KW-1003">Cell membrane</keyword>
<organism evidence="10 11">
    <name type="scientific">Halomicrobium mukohataei</name>
    <dbReference type="NCBI Taxonomy" id="57705"/>
    <lineage>
        <taxon>Archaea</taxon>
        <taxon>Methanobacteriati</taxon>
        <taxon>Methanobacteriota</taxon>
        <taxon>Stenosarchaea group</taxon>
        <taxon>Halobacteria</taxon>
        <taxon>Halobacteriales</taxon>
        <taxon>Haloarculaceae</taxon>
        <taxon>Halomicrobium</taxon>
    </lineage>
</organism>
<evidence type="ECO:0000256" key="7">
    <source>
        <dbReference type="RuleBase" id="RU363032"/>
    </source>
</evidence>
<feature type="transmembrane region" description="Helical" evidence="7">
    <location>
        <begin position="441"/>
        <end position="464"/>
    </location>
</feature>
<feature type="transmembrane region" description="Helical" evidence="7">
    <location>
        <begin position="165"/>
        <end position="186"/>
    </location>
</feature>
<dbReference type="Gene3D" id="1.10.3720.10">
    <property type="entry name" value="MetI-like"/>
    <property type="match status" value="1"/>
</dbReference>
<feature type="domain" description="ABC transmembrane type-1" evidence="9">
    <location>
        <begin position="266"/>
        <end position="464"/>
    </location>
</feature>
<dbReference type="PANTHER" id="PTHR43386:SF1">
    <property type="entry name" value="D,D-DIPEPTIDE TRANSPORT SYSTEM PERMEASE PROTEIN DDPC-RELATED"/>
    <property type="match status" value="1"/>
</dbReference>
<evidence type="ECO:0000256" key="4">
    <source>
        <dbReference type="ARBA" id="ARBA00022692"/>
    </source>
</evidence>
<accession>A0A847TYP5</accession>
<comment type="subcellular location">
    <subcellularLocation>
        <location evidence="1 7">Cell membrane</location>
        <topology evidence="1 7">Multi-pass membrane protein</topology>
    </subcellularLocation>
</comment>
<dbReference type="InterPro" id="IPR000515">
    <property type="entry name" value="MetI-like"/>
</dbReference>
<keyword evidence="2 7" id="KW-0813">Transport</keyword>
<comment type="caution">
    <text evidence="10">The sequence shown here is derived from an EMBL/GenBank/DDBJ whole genome shotgun (WGS) entry which is preliminary data.</text>
</comment>
<dbReference type="GO" id="GO:0005886">
    <property type="term" value="C:plasma membrane"/>
    <property type="evidence" value="ECO:0007669"/>
    <property type="project" value="UniProtKB-SubCell"/>
</dbReference>
<name>A0A847TYP5_9EURY</name>
<dbReference type="InterPro" id="IPR035906">
    <property type="entry name" value="MetI-like_sf"/>
</dbReference>
<keyword evidence="6 7" id="KW-0472">Membrane</keyword>
<dbReference type="SUPFAM" id="SSF161098">
    <property type="entry name" value="MetI-like"/>
    <property type="match status" value="1"/>
</dbReference>
<dbReference type="Pfam" id="PF12911">
    <property type="entry name" value="OppC_N"/>
    <property type="match status" value="1"/>
</dbReference>
<evidence type="ECO:0000313" key="10">
    <source>
        <dbReference type="EMBL" id="NLV08423.1"/>
    </source>
</evidence>
<dbReference type="PANTHER" id="PTHR43386">
    <property type="entry name" value="OLIGOPEPTIDE TRANSPORT SYSTEM PERMEASE PROTEIN APPC"/>
    <property type="match status" value="1"/>
</dbReference>
<keyword evidence="5 7" id="KW-1133">Transmembrane helix</keyword>
<dbReference type="OrthoDB" id="312811at2157"/>
<evidence type="ECO:0000256" key="6">
    <source>
        <dbReference type="ARBA" id="ARBA00023136"/>
    </source>
</evidence>
<feature type="transmembrane region" description="Helical" evidence="7">
    <location>
        <begin position="302"/>
        <end position="325"/>
    </location>
</feature>
<feature type="transmembrane region" description="Helical" evidence="7">
    <location>
        <begin position="268"/>
        <end position="290"/>
    </location>
</feature>
<feature type="region of interest" description="Disordered" evidence="8">
    <location>
        <begin position="474"/>
        <end position="494"/>
    </location>
</feature>
<dbReference type="AlphaFoldDB" id="A0A847TYP5"/>
<dbReference type="InterPro" id="IPR050366">
    <property type="entry name" value="BP-dependent_transpt_permease"/>
</dbReference>
<feature type="region of interest" description="Disordered" evidence="8">
    <location>
        <begin position="1"/>
        <end position="23"/>
    </location>
</feature>
<dbReference type="RefSeq" id="WP_170092456.1">
    <property type="nucleotide sequence ID" value="NZ_WOYG01000001.1"/>
</dbReference>
<dbReference type="GO" id="GO:0055085">
    <property type="term" value="P:transmembrane transport"/>
    <property type="evidence" value="ECO:0007669"/>
    <property type="project" value="InterPro"/>
</dbReference>
<sequence>MAGAHGPSSDADDTAEATPETASTILPTESPTLVWVGLGAGLLALEVGALATFLVAILSDALAAASLPGVGFVEGIEAAARQLPTLLSRETVPNEGYWNGQRWVGTFLGLRPEVAWGIRVALVYLYALAVAGWAVLGYRLYRREYRAADWTPRDDVIDRFRNHGWGLFGLAVVFMFVVMAVFAPALGPTTVDKNMRNSYDNELTYWDAETDSVETILVGEANLASQSRGDGEERVGPMEYDDFGRFHPFGTLPTGRDLFTFIAVGSRISLVIGLLSVGLSVGVATSLALIGAYYKGRVDLGMVLVSDGVMAMPQLLLLIMLTTVLKDTWVAGLYSGAFLLALIFAFTGWTYMWRSLRGPALQVSERQWIDAAKSFGQRPRTIMRQHMLPYITGYLLIYGSMTLGGAIIAIAGLSFLGLGVSPPTPEWGRAVNLGQEYVDTGSWHISLIPGLLITLVVTGFNALGDGIRDAIDPRSDAAGSDADDGAAAGRGGGA</sequence>
<dbReference type="InterPro" id="IPR025966">
    <property type="entry name" value="OppC_N"/>
</dbReference>
<evidence type="ECO:0000256" key="8">
    <source>
        <dbReference type="SAM" id="MobiDB-lite"/>
    </source>
</evidence>
<dbReference type="EMBL" id="WOYG01000001">
    <property type="protein sequence ID" value="NLV08423.1"/>
    <property type="molecule type" value="Genomic_DNA"/>
</dbReference>
<feature type="transmembrane region" description="Helical" evidence="7">
    <location>
        <begin position="331"/>
        <end position="352"/>
    </location>
</feature>
<evidence type="ECO:0000256" key="5">
    <source>
        <dbReference type="ARBA" id="ARBA00022989"/>
    </source>
</evidence>
<reference evidence="10" key="1">
    <citation type="submission" date="2019-12" db="EMBL/GenBank/DDBJ databases">
        <title>Whole-genome sequence of Halomicrobium mukohataei pws1.</title>
        <authorList>
            <person name="Verma D.K."/>
            <person name="Gopal K."/>
            <person name="Prasad E.S."/>
        </authorList>
    </citation>
    <scope>NUCLEOTIDE SEQUENCE</scope>
    <source>
        <strain evidence="10">Pws1</strain>
    </source>
</reference>
<evidence type="ECO:0000256" key="2">
    <source>
        <dbReference type="ARBA" id="ARBA00022448"/>
    </source>
</evidence>
<evidence type="ECO:0000256" key="3">
    <source>
        <dbReference type="ARBA" id="ARBA00022475"/>
    </source>
</evidence>
<keyword evidence="4 7" id="KW-0812">Transmembrane</keyword>
<evidence type="ECO:0000259" key="9">
    <source>
        <dbReference type="PROSITE" id="PS50928"/>
    </source>
</evidence>
<dbReference type="Proteomes" id="UP000608662">
    <property type="component" value="Unassembled WGS sequence"/>
</dbReference>
<feature type="transmembrane region" description="Helical" evidence="7">
    <location>
        <begin position="116"/>
        <end position="136"/>
    </location>
</feature>
<gene>
    <name evidence="10" type="ORF">GOC74_00540</name>
</gene>
<evidence type="ECO:0000313" key="11">
    <source>
        <dbReference type="Proteomes" id="UP000608662"/>
    </source>
</evidence>
<feature type="transmembrane region" description="Helical" evidence="7">
    <location>
        <begin position="388"/>
        <end position="421"/>
    </location>
</feature>
<feature type="transmembrane region" description="Helical" evidence="7">
    <location>
        <begin position="33"/>
        <end position="58"/>
    </location>
</feature>
<proteinExistence type="inferred from homology"/>